<gene>
    <name evidence="4" type="ORF">STPYR_10595</name>
</gene>
<evidence type="ECO:0000313" key="4">
    <source>
        <dbReference type="EMBL" id="SBV35665.1"/>
    </source>
</evidence>
<name>A0A1Y5Q4H2_9GAMM</name>
<evidence type="ECO:0000259" key="3">
    <source>
        <dbReference type="Pfam" id="PF13349"/>
    </source>
</evidence>
<proteinExistence type="predicted"/>
<feature type="chain" id="PRO_5013255241" description="DUF4097 domain-containing protein" evidence="2">
    <location>
        <begin position="24"/>
        <end position="297"/>
    </location>
</feature>
<dbReference type="InterPro" id="IPR025164">
    <property type="entry name" value="Toastrack_DUF4097"/>
</dbReference>
<accession>A0A1Y5Q4H2</accession>
<organism evidence="4">
    <name type="scientific">uncultured Stenotrophomonas sp</name>
    <dbReference type="NCBI Taxonomy" id="165438"/>
    <lineage>
        <taxon>Bacteria</taxon>
        <taxon>Pseudomonadati</taxon>
        <taxon>Pseudomonadota</taxon>
        <taxon>Gammaproteobacteria</taxon>
        <taxon>Lysobacterales</taxon>
        <taxon>Lysobacteraceae</taxon>
        <taxon>Stenotrophomonas</taxon>
        <taxon>environmental samples</taxon>
    </lineage>
</organism>
<protein>
    <recommendedName>
        <fullName evidence="3">DUF4097 domain-containing protein</fullName>
    </recommendedName>
</protein>
<dbReference type="AlphaFoldDB" id="A0A1Y5Q4H2"/>
<dbReference type="Pfam" id="PF13349">
    <property type="entry name" value="DUF4097"/>
    <property type="match status" value="1"/>
</dbReference>
<feature type="domain" description="DUF4097" evidence="3">
    <location>
        <begin position="48"/>
        <end position="292"/>
    </location>
</feature>
<dbReference type="EMBL" id="FLTS01000001">
    <property type="protein sequence ID" value="SBV35665.1"/>
    <property type="molecule type" value="Genomic_DNA"/>
</dbReference>
<feature type="signal peptide" evidence="2">
    <location>
        <begin position="1"/>
        <end position="23"/>
    </location>
</feature>
<reference evidence="4" key="1">
    <citation type="submission" date="2016-03" db="EMBL/GenBank/DDBJ databases">
        <authorList>
            <person name="Ploux O."/>
        </authorList>
    </citation>
    <scope>NUCLEOTIDE SEQUENCE</scope>
    <source>
        <strain evidence="4">UC10</strain>
    </source>
</reference>
<evidence type="ECO:0000256" key="1">
    <source>
        <dbReference type="SAM" id="MobiDB-lite"/>
    </source>
</evidence>
<evidence type="ECO:0000256" key="2">
    <source>
        <dbReference type="SAM" id="SignalP"/>
    </source>
</evidence>
<sequence>MNVSMRHLLAAIALLAPLAPALAQTTVNEHHALSSGGRVEISNVAGSVSVRGWDRNEVQLTGTLGEGQRLDVQNSANRVQLKVVYPRNGRNSRGAVLELRVPRGSELQAGTVSAALDVAEVDLRRLQASTVSGGITAGGQAAEASFNTVSGAIRSQLRTPRLELRSVSGTINAAGSSGGEVAANSVSGAIDLDLSAVQRLNAETVSGSLGVRSAGLQPGGRISLQTVSAPISLTLPARTSAQLKVSSFSGSIRSDVGEVERPRYGPGSHLDARLGGGDGDISINSHSGNVRVDLGAR</sequence>
<feature type="region of interest" description="Disordered" evidence="1">
    <location>
        <begin position="258"/>
        <end position="286"/>
    </location>
</feature>
<keyword evidence="2" id="KW-0732">Signal</keyword>